<evidence type="ECO:0000256" key="5">
    <source>
        <dbReference type="ARBA" id="ARBA00022927"/>
    </source>
</evidence>
<dbReference type="GO" id="GO:0030254">
    <property type="term" value="P:protein secretion by the type III secretion system"/>
    <property type="evidence" value="ECO:0007669"/>
    <property type="project" value="UniProtKB-UniRule"/>
</dbReference>
<dbReference type="PRINTS" id="PR01337">
    <property type="entry name" value="TYPE3OMGPROT"/>
</dbReference>
<keyword evidence="3 10" id="KW-0813">Transport</keyword>
<protein>
    <recommendedName>
        <fullName evidence="10">Type 3 secretion system secretin</fullName>
        <shortName evidence="10">T3SS secretin</shortName>
    </recommendedName>
</protein>
<dbReference type="Gene3D" id="3.55.50.30">
    <property type="match status" value="1"/>
</dbReference>
<comment type="function">
    <text evidence="10">Component of the type III secretion system (T3SS), also called injectisome, which is used to inject bacterial effector proteins into eukaryotic host cells. Forms a ring-shaped multimeric structure with an apparent central pore in the outer membrane.</text>
</comment>
<organism evidence="15 16">
    <name type="scientific">Citrobacter amalonaticus</name>
    <dbReference type="NCBI Taxonomy" id="35703"/>
    <lineage>
        <taxon>Bacteria</taxon>
        <taxon>Pseudomonadati</taxon>
        <taxon>Pseudomonadota</taxon>
        <taxon>Gammaproteobacteria</taxon>
        <taxon>Enterobacterales</taxon>
        <taxon>Enterobacteriaceae</taxon>
        <taxon>Citrobacter</taxon>
    </lineage>
</organism>
<dbReference type="InterPro" id="IPR038591">
    <property type="entry name" value="NolW-like_sf"/>
</dbReference>
<comment type="subunit">
    <text evidence="10">The core secretion machinery of the T3SS is composed of approximately 20 different proteins, including cytoplasmic components, a base, an export apparatus and a needle. This subunit is part of the base, which anchors the injectisome in the bacterial cell envelope. Forms a stable homooligomeric complex.</text>
</comment>
<evidence type="ECO:0000256" key="11">
    <source>
        <dbReference type="RuleBase" id="RU004004"/>
    </source>
</evidence>
<dbReference type="PANTHER" id="PTHR30332">
    <property type="entry name" value="PROBABLE GENERAL SECRETION PATHWAY PROTEIN D"/>
    <property type="match status" value="1"/>
</dbReference>
<dbReference type="PANTHER" id="PTHR30332:SF5">
    <property type="entry name" value="SPI-1 TYPE 3 SECRETION SYSTEM SECRETIN"/>
    <property type="match status" value="1"/>
</dbReference>
<dbReference type="Gene3D" id="3.30.1370.120">
    <property type="match status" value="2"/>
</dbReference>
<dbReference type="AlphaFoldDB" id="A0A2S4S2J8"/>
<comment type="caution">
    <text evidence="15">The sequence shown here is derived from an EMBL/GenBank/DDBJ whole genome shotgun (WGS) entry which is preliminary data.</text>
</comment>
<evidence type="ECO:0000256" key="4">
    <source>
        <dbReference type="ARBA" id="ARBA00022729"/>
    </source>
</evidence>
<dbReference type="Pfam" id="PF21304">
    <property type="entry name" value="T3S_SPI-1_N0"/>
    <property type="match status" value="1"/>
</dbReference>
<dbReference type="GO" id="GO:0009279">
    <property type="term" value="C:cell outer membrane"/>
    <property type="evidence" value="ECO:0007669"/>
    <property type="project" value="UniProtKB-SubCell"/>
</dbReference>
<feature type="domain" description="SPI-1 type 3 secretion system secretin N0" evidence="14">
    <location>
        <begin position="69"/>
        <end position="137"/>
    </location>
</feature>
<evidence type="ECO:0000256" key="6">
    <source>
        <dbReference type="ARBA" id="ARBA00023010"/>
    </source>
</evidence>
<gene>
    <name evidence="10" type="primary">sctC</name>
    <name evidence="15" type="ORF">C3430_03155</name>
</gene>
<feature type="domain" description="NolW-like" evidence="13">
    <location>
        <begin position="214"/>
        <end position="331"/>
    </location>
</feature>
<proteinExistence type="inferred from homology"/>
<comment type="similarity">
    <text evidence="2 10">Belongs to the bacterial secretin family. T3SS SctC subfamily.</text>
</comment>
<evidence type="ECO:0000313" key="15">
    <source>
        <dbReference type="EMBL" id="POU68091.1"/>
    </source>
</evidence>
<dbReference type="InterPro" id="IPR050810">
    <property type="entry name" value="Bact_Secretion_Sys_Channel"/>
</dbReference>
<dbReference type="InterPro" id="IPR004846">
    <property type="entry name" value="T2SS/T3SS_dom"/>
</dbReference>
<evidence type="ECO:0000256" key="8">
    <source>
        <dbReference type="ARBA" id="ARBA00023136"/>
    </source>
</evidence>
<evidence type="ECO:0000313" key="16">
    <source>
        <dbReference type="Proteomes" id="UP000237003"/>
    </source>
</evidence>
<dbReference type="GO" id="GO:0015627">
    <property type="term" value="C:type II protein secretion system complex"/>
    <property type="evidence" value="ECO:0007669"/>
    <property type="project" value="TreeGrafter"/>
</dbReference>
<feature type="domain" description="Type II/III secretion system secretin-like" evidence="12">
    <location>
        <begin position="387"/>
        <end position="548"/>
    </location>
</feature>
<evidence type="ECO:0000256" key="7">
    <source>
        <dbReference type="ARBA" id="ARBA00023026"/>
    </source>
</evidence>
<keyword evidence="8 10" id="KW-0472">Membrane</keyword>
<dbReference type="GO" id="GO:0030257">
    <property type="term" value="C:type III protein secretion system complex"/>
    <property type="evidence" value="ECO:0007669"/>
    <property type="project" value="UniProtKB-UniRule"/>
</dbReference>
<evidence type="ECO:0000256" key="3">
    <source>
        <dbReference type="ARBA" id="ARBA00022448"/>
    </source>
</evidence>
<reference evidence="15 16" key="1">
    <citation type="submission" date="2018-01" db="EMBL/GenBank/DDBJ databases">
        <title>Complete genome sequences of 14 Citrobacter spp. isolated from plant in Canada.</title>
        <authorList>
            <person name="Bhandare S.G."/>
            <person name="Colavecchio A."/>
            <person name="Jeukens J."/>
            <person name="Emond-Rheault J.-G."/>
            <person name="Freschi L."/>
            <person name="Hamel J."/>
            <person name="Kukavica-Ibrulj I."/>
            <person name="Levesque R."/>
            <person name="Goodridge L."/>
        </authorList>
    </citation>
    <scope>NUCLEOTIDE SEQUENCE [LARGE SCALE GENOMIC DNA]</scope>
    <source>
        <strain evidence="15 16">S1285</strain>
    </source>
</reference>
<dbReference type="NCBIfam" id="TIGR02516">
    <property type="entry name" value="type_III_yscC"/>
    <property type="match status" value="1"/>
</dbReference>
<dbReference type="InterPro" id="IPR003522">
    <property type="entry name" value="T3SS_OM_pore_YscC"/>
</dbReference>
<accession>A0A2S4S2J8</accession>
<dbReference type="Pfam" id="PF03958">
    <property type="entry name" value="Secretin_N"/>
    <property type="match status" value="1"/>
</dbReference>
<dbReference type="PROSITE" id="PS51257">
    <property type="entry name" value="PROKAR_LIPOPROTEIN"/>
    <property type="match status" value="1"/>
</dbReference>
<dbReference type="InterPro" id="IPR004845">
    <property type="entry name" value="T2SS_GspD_CS"/>
</dbReference>
<keyword evidence="4 10" id="KW-0732">Signal</keyword>
<dbReference type="OrthoDB" id="9779724at2"/>
<name>A0A2S4S2J8_CITAM</name>
<evidence type="ECO:0000259" key="14">
    <source>
        <dbReference type="Pfam" id="PF21304"/>
    </source>
</evidence>
<evidence type="ECO:0000256" key="2">
    <source>
        <dbReference type="ARBA" id="ARBA00007032"/>
    </source>
</evidence>
<dbReference type="InterPro" id="IPR049034">
    <property type="entry name" value="T3S_SPI-1_N0"/>
</dbReference>
<evidence type="ECO:0000259" key="12">
    <source>
        <dbReference type="Pfam" id="PF00263"/>
    </source>
</evidence>
<dbReference type="PROSITE" id="PS00875">
    <property type="entry name" value="T2SP_D"/>
    <property type="match status" value="1"/>
</dbReference>
<dbReference type="Proteomes" id="UP000237003">
    <property type="component" value="Unassembled WGS sequence"/>
</dbReference>
<keyword evidence="9 10" id="KW-0998">Cell outer membrane</keyword>
<sequence length="590" mass="64689">MKSGMFSQISRKYKLGLLGGLVVFCSCQSSLIHAREGSGAVTTLAAPLAPTEAATTTKTQNQKAGENTYVARDKGVDYLFKALSSKLQKPIIASAKAKKYSVTGNFDLAKPLEALTRVTADLGLISYFDGSIFYVYEASEATTAVVQLSRRNFSDLVSFLRQNSLYDSRYPLRMNYNAESLYISGPPKYVDIITAIASLMQDNPDEDLQQQVIETIKLRHAFVDDRGYAYRERNITVPGIATVINTMLSSSNKPKEIAAARKSVENNSETGTSSAPLGQSARFERSDYDELNDNVKVVAFTGRNSVIVKGTRAQVNMIKDLIASLDVPRKQIEMSLWIVDISKDDLDSMGVNWGGQFKIGDEIAGLFNTGSIISSAQQNFFLAEVSALSQNNKANIVSRPFLLAQENMPALFDNSKNFYVRLAGENNVDLQTVTYGTTINVTPMISDDNKIIEMALEIMDGSTSVSQDGTTEVVDNLPVVGNTTINTVARVTEGQSLMIGGYTRDQVQYSVSKIPLLGDLPFVGNLFKNSSNTVSKTVRIFLIQPKVLNDLDSENSDLNKYINEGWDAINKFDANYNIVNPGKSTQSSVR</sequence>
<evidence type="ECO:0000259" key="13">
    <source>
        <dbReference type="Pfam" id="PF03958"/>
    </source>
</evidence>
<keyword evidence="7" id="KW-0843">Virulence</keyword>
<evidence type="ECO:0000256" key="1">
    <source>
        <dbReference type="ARBA" id="ARBA00004442"/>
    </source>
</evidence>
<dbReference type="EMBL" id="PQLX01000001">
    <property type="protein sequence ID" value="POU68091.1"/>
    <property type="molecule type" value="Genomic_DNA"/>
</dbReference>
<evidence type="ECO:0000256" key="9">
    <source>
        <dbReference type="ARBA" id="ARBA00023237"/>
    </source>
</evidence>
<comment type="subcellular location">
    <subcellularLocation>
        <location evidence="1 10 11">Cell outer membrane</location>
    </subcellularLocation>
</comment>
<dbReference type="InterPro" id="IPR005644">
    <property type="entry name" value="NolW-like"/>
</dbReference>
<keyword evidence="6 10" id="KW-0811">Translocation</keyword>
<dbReference type="HAMAP" id="MF_02219">
    <property type="entry name" value="Type_III_secretin"/>
    <property type="match status" value="1"/>
</dbReference>
<dbReference type="Pfam" id="PF00263">
    <property type="entry name" value="Secretin"/>
    <property type="match status" value="1"/>
</dbReference>
<keyword evidence="5 10" id="KW-0653">Protein transport</keyword>
<evidence type="ECO:0000256" key="10">
    <source>
        <dbReference type="HAMAP-Rule" id="MF_02219"/>
    </source>
</evidence>